<evidence type="ECO:0000313" key="6">
    <source>
        <dbReference type="EnsemblMetazoa" id="tetur01g01380.1"/>
    </source>
</evidence>
<feature type="domain" description="CUB" evidence="5">
    <location>
        <begin position="502"/>
        <end position="620"/>
    </location>
</feature>
<dbReference type="STRING" id="32264.T1JPZ7"/>
<dbReference type="HOGENOM" id="CLU_020044_2_0_1"/>
<feature type="compositionally biased region" description="Basic and acidic residues" evidence="3">
    <location>
        <begin position="336"/>
        <end position="345"/>
    </location>
</feature>
<name>T1JPZ7_TETUR</name>
<feature type="domain" description="CUB" evidence="5">
    <location>
        <begin position="39"/>
        <end position="167"/>
    </location>
</feature>
<evidence type="ECO:0000313" key="7">
    <source>
        <dbReference type="Proteomes" id="UP000015104"/>
    </source>
</evidence>
<evidence type="ECO:0000256" key="2">
    <source>
        <dbReference type="PROSITE-ProRule" id="PRU00059"/>
    </source>
</evidence>
<accession>T1JPZ7</accession>
<dbReference type="FunFam" id="2.60.120.290:FF:000058">
    <property type="entry name" value="CUB domaincontaining protein"/>
    <property type="match status" value="1"/>
</dbReference>
<evidence type="ECO:0000259" key="5">
    <source>
        <dbReference type="PROSITE" id="PS01180"/>
    </source>
</evidence>
<dbReference type="SMART" id="SM00042">
    <property type="entry name" value="CUB"/>
    <property type="match status" value="4"/>
</dbReference>
<dbReference type="Proteomes" id="UP000015104">
    <property type="component" value="Unassembled WGS sequence"/>
</dbReference>
<dbReference type="PROSITE" id="PS01180">
    <property type="entry name" value="CUB"/>
    <property type="match status" value="4"/>
</dbReference>
<dbReference type="AlphaFoldDB" id="T1JPZ7"/>
<sequence length="662" mass="75576">MYLTLLNISMIQCYSWLFCVYIIISSLLVHPISTLGADCKCITFQDTYGKEYGVFTSPNWPIPYEENINCLLYNFVARPDQIIEVTFDEFDVQKTHLACVYGDFVKLYLHLNEYAINEKTPWNQVICGKIADIEQTHYSSDSCLMFEFHSDWRNGNNTGFRGTYRFLDKKLFLTDGRLEENSNCNYIFESLQTINSSEPNGTLNVSSTYERITRGRFYSPQYPSTYPKGVRCSYTFVGQPSERVKLVFEHIRLQRSDSSCLNSPDVIYVHDGGNQSGPVIGQLCNTNTFVELVSTGPDLYIQFLSKSHFPGQGFKGRFFFETLPSLHNPLEIPSTEPEKSKESLKGSESGSILTQSPECDQIYNSDIFKNGTFSSPNYPNPYPANIHCKYHFMGRGKERVQIMFSDFHVYKPDDSPKDCDGADVVMVFITINGQKERLDNLCGDTLPLQLMSNGPSMTVEFKSLDNSEQFRGFKADYRFVTIPILISNFGITAGVQDSQSVCGFIFRSSDRSNGSFTSPNYPGQYPRDTECHYFFFGNVSERAHITFAYFDIEGVTPCTTETASDYVEFSNYRTVDRKIPRHCGVKKPKTIESDGDFFRITFKSNDRFDGTGFEAFYQFRGPEDAFNVKQIRGLSVAVSFHMQSMEVLVYSMIMIFQLVIIL</sequence>
<dbReference type="InterPro" id="IPR035914">
    <property type="entry name" value="Sperma_CUB_dom_sf"/>
</dbReference>
<dbReference type="CDD" id="cd00041">
    <property type="entry name" value="CUB"/>
    <property type="match status" value="4"/>
</dbReference>
<dbReference type="EMBL" id="CAEY01000436">
    <property type="status" value="NOT_ANNOTATED_CDS"/>
    <property type="molecule type" value="Genomic_DNA"/>
</dbReference>
<keyword evidence="4" id="KW-0812">Transmembrane</keyword>
<feature type="region of interest" description="Disordered" evidence="3">
    <location>
        <begin position="330"/>
        <end position="354"/>
    </location>
</feature>
<dbReference type="EnsemblMetazoa" id="tetur01g01380.1">
    <property type="protein sequence ID" value="tetur01g01380.1"/>
    <property type="gene ID" value="tetur01g01380"/>
</dbReference>
<dbReference type="PANTHER" id="PTHR47537">
    <property type="entry name" value="CUBILIN"/>
    <property type="match status" value="1"/>
</dbReference>
<dbReference type="InterPro" id="IPR000859">
    <property type="entry name" value="CUB_dom"/>
</dbReference>
<dbReference type="Pfam" id="PF00431">
    <property type="entry name" value="CUB"/>
    <property type="match status" value="4"/>
</dbReference>
<reference evidence="6" key="2">
    <citation type="submission" date="2015-06" db="UniProtKB">
        <authorList>
            <consortium name="EnsemblMetazoa"/>
        </authorList>
    </citation>
    <scope>IDENTIFICATION</scope>
</reference>
<evidence type="ECO:0000256" key="1">
    <source>
        <dbReference type="ARBA" id="ARBA00023157"/>
    </source>
</evidence>
<keyword evidence="4" id="KW-1133">Transmembrane helix</keyword>
<proteinExistence type="predicted"/>
<dbReference type="EMBL" id="CAEY01000435">
    <property type="status" value="NOT_ANNOTATED_CDS"/>
    <property type="molecule type" value="Genomic_DNA"/>
</dbReference>
<feature type="domain" description="CUB" evidence="5">
    <location>
        <begin position="359"/>
        <end position="480"/>
    </location>
</feature>
<comment type="caution">
    <text evidence="2">Lacks conserved residue(s) required for the propagation of feature annotation.</text>
</comment>
<dbReference type="GO" id="GO:0005886">
    <property type="term" value="C:plasma membrane"/>
    <property type="evidence" value="ECO:0007669"/>
    <property type="project" value="TreeGrafter"/>
</dbReference>
<dbReference type="FunFam" id="2.60.120.290:FF:000083">
    <property type="entry name" value="Suppressor of lurcher protein 1"/>
    <property type="match status" value="1"/>
</dbReference>
<dbReference type="Gene3D" id="2.60.120.290">
    <property type="entry name" value="Spermadhesin, CUB domain"/>
    <property type="match status" value="4"/>
</dbReference>
<reference evidence="7" key="1">
    <citation type="submission" date="2011-08" db="EMBL/GenBank/DDBJ databases">
        <authorList>
            <person name="Rombauts S."/>
        </authorList>
    </citation>
    <scope>NUCLEOTIDE SEQUENCE</scope>
    <source>
        <strain evidence="7">London</strain>
    </source>
</reference>
<dbReference type="eggNOG" id="KOG3714">
    <property type="taxonomic scope" value="Eukaryota"/>
</dbReference>
<dbReference type="PANTHER" id="PTHR47537:SF2">
    <property type="entry name" value="CUBILIN"/>
    <property type="match status" value="1"/>
</dbReference>
<keyword evidence="4" id="KW-0472">Membrane</keyword>
<protein>
    <recommendedName>
        <fullName evidence="5">CUB domain-containing protein</fullName>
    </recommendedName>
</protein>
<feature type="transmembrane region" description="Helical" evidence="4">
    <location>
        <begin position="12"/>
        <end position="32"/>
    </location>
</feature>
<organism evidence="6 7">
    <name type="scientific">Tetranychus urticae</name>
    <name type="common">Two-spotted spider mite</name>
    <dbReference type="NCBI Taxonomy" id="32264"/>
    <lineage>
        <taxon>Eukaryota</taxon>
        <taxon>Metazoa</taxon>
        <taxon>Ecdysozoa</taxon>
        <taxon>Arthropoda</taxon>
        <taxon>Chelicerata</taxon>
        <taxon>Arachnida</taxon>
        <taxon>Acari</taxon>
        <taxon>Acariformes</taxon>
        <taxon>Trombidiformes</taxon>
        <taxon>Prostigmata</taxon>
        <taxon>Eleutherengona</taxon>
        <taxon>Raphignathae</taxon>
        <taxon>Tetranychoidea</taxon>
        <taxon>Tetranychidae</taxon>
        <taxon>Tetranychus</taxon>
    </lineage>
</organism>
<feature type="domain" description="CUB" evidence="5">
    <location>
        <begin position="199"/>
        <end position="321"/>
    </location>
</feature>
<dbReference type="SUPFAM" id="SSF49854">
    <property type="entry name" value="Spermadhesin, CUB domain"/>
    <property type="match status" value="4"/>
</dbReference>
<dbReference type="InterPro" id="IPR053207">
    <property type="entry name" value="Non-NMDA_GluR_Accessory"/>
</dbReference>
<keyword evidence="1" id="KW-1015">Disulfide bond</keyword>
<evidence type="ECO:0000256" key="3">
    <source>
        <dbReference type="SAM" id="MobiDB-lite"/>
    </source>
</evidence>
<keyword evidence="7" id="KW-1185">Reference proteome</keyword>
<evidence type="ECO:0000256" key="4">
    <source>
        <dbReference type="SAM" id="Phobius"/>
    </source>
</evidence>